<dbReference type="GO" id="GO:0046872">
    <property type="term" value="F:metal ion binding"/>
    <property type="evidence" value="ECO:0007669"/>
    <property type="project" value="UniProtKB-UniRule"/>
</dbReference>
<comment type="cofactor">
    <cofactor evidence="17">
        <name>Mg(2+)</name>
        <dbReference type="ChEBI" id="CHEBI:18420"/>
    </cofactor>
</comment>
<evidence type="ECO:0000256" key="5">
    <source>
        <dbReference type="ARBA" id="ARBA00022723"/>
    </source>
</evidence>
<evidence type="ECO:0000313" key="24">
    <source>
        <dbReference type="Proteomes" id="UP000521676"/>
    </source>
</evidence>
<dbReference type="Gene3D" id="3.40.50.10260">
    <property type="entry name" value="YjeF N-terminal domain"/>
    <property type="match status" value="1"/>
</dbReference>
<dbReference type="PANTHER" id="PTHR12592:SF0">
    <property type="entry name" value="ATP-DEPENDENT (S)-NAD(P)H-HYDRATE DEHYDRATASE"/>
    <property type="match status" value="1"/>
</dbReference>
<feature type="binding site" evidence="18">
    <location>
        <begin position="66"/>
        <end position="70"/>
    </location>
    <ligand>
        <name>(6S)-NADPHX</name>
        <dbReference type="ChEBI" id="CHEBI:64076"/>
    </ligand>
</feature>
<dbReference type="InterPro" id="IPR029056">
    <property type="entry name" value="Ribokinase-like"/>
</dbReference>
<feature type="binding site" evidence="18">
    <location>
        <position position="184"/>
    </location>
    <ligand>
        <name>K(+)</name>
        <dbReference type="ChEBI" id="CHEBI:29103"/>
    </ligand>
</feature>
<dbReference type="GO" id="GO:0046496">
    <property type="term" value="P:nicotinamide nucleotide metabolic process"/>
    <property type="evidence" value="ECO:0007669"/>
    <property type="project" value="UniProtKB-UniRule"/>
</dbReference>
<dbReference type="AlphaFoldDB" id="A0A8T7LX66"/>
<dbReference type="Pfam" id="PF01256">
    <property type="entry name" value="Carb_kinase"/>
    <property type="match status" value="1"/>
</dbReference>
<evidence type="ECO:0000256" key="4">
    <source>
        <dbReference type="ARBA" id="ARBA00009524"/>
    </source>
</evidence>
<dbReference type="HAMAP" id="MF_01965">
    <property type="entry name" value="NADHX_dehydratase"/>
    <property type="match status" value="1"/>
</dbReference>
<dbReference type="Proteomes" id="UP000521676">
    <property type="component" value="Unassembled WGS sequence"/>
</dbReference>
<dbReference type="Pfam" id="PF03853">
    <property type="entry name" value="YjeF_N"/>
    <property type="match status" value="1"/>
</dbReference>
<keyword evidence="25" id="KW-1185">Reference proteome</keyword>
<dbReference type="PANTHER" id="PTHR12592">
    <property type="entry name" value="ATP-DEPENDENT (S)-NAD(P)H-HYDRATE DEHYDRATASE FAMILY MEMBER"/>
    <property type="match status" value="1"/>
</dbReference>
<evidence type="ECO:0000256" key="9">
    <source>
        <dbReference type="ARBA" id="ARBA00022958"/>
    </source>
</evidence>
<feature type="binding site" evidence="17">
    <location>
        <position position="348"/>
    </location>
    <ligand>
        <name>(6S)-NADPHX</name>
        <dbReference type="ChEBI" id="CHEBI:64076"/>
    </ligand>
</feature>
<keyword evidence="10 17" id="KW-0520">NAD</keyword>
<comment type="catalytic activity">
    <reaction evidence="2 18 19">
        <text>(6R)-NADPHX = (6S)-NADPHX</text>
        <dbReference type="Rhea" id="RHEA:32227"/>
        <dbReference type="ChEBI" id="CHEBI:64076"/>
        <dbReference type="ChEBI" id="CHEBI:64077"/>
        <dbReference type="EC" id="5.1.99.6"/>
    </reaction>
</comment>
<keyword evidence="5 18" id="KW-0479">Metal-binding</keyword>
<comment type="caution">
    <text evidence="18">Lacks conserved residue(s) required for the propagation of feature annotation.</text>
</comment>
<keyword evidence="11 18" id="KW-0413">Isomerase</keyword>
<feature type="binding site" evidence="17">
    <location>
        <position position="285"/>
    </location>
    <ligand>
        <name>(6S)-NADPHX</name>
        <dbReference type="ChEBI" id="CHEBI:64076"/>
    </ligand>
</feature>
<organism evidence="22 24">
    <name type="scientific">Candidatus Chlorohelix allophototropha</name>
    <dbReference type="NCBI Taxonomy" id="3003348"/>
    <lineage>
        <taxon>Bacteria</taxon>
        <taxon>Bacillati</taxon>
        <taxon>Chloroflexota</taxon>
        <taxon>Chloroflexia</taxon>
        <taxon>Candidatus Chloroheliales</taxon>
        <taxon>Candidatus Chloroheliaceae</taxon>
        <taxon>Candidatus Chlorohelix</taxon>
    </lineage>
</organism>
<dbReference type="InterPro" id="IPR000631">
    <property type="entry name" value="CARKD"/>
</dbReference>
<dbReference type="GO" id="GO:0052855">
    <property type="term" value="F:ADP-dependent NAD(P)H-hydrate dehydratase activity"/>
    <property type="evidence" value="ECO:0007669"/>
    <property type="project" value="UniProtKB-UniRule"/>
</dbReference>
<evidence type="ECO:0000256" key="7">
    <source>
        <dbReference type="ARBA" id="ARBA00022840"/>
    </source>
</evidence>
<feature type="binding site" evidence="18">
    <location>
        <position position="181"/>
    </location>
    <ligand>
        <name>(6S)-NADPHX</name>
        <dbReference type="ChEBI" id="CHEBI:64076"/>
    </ligand>
</feature>
<feature type="domain" description="YjeF C-terminal" evidence="20">
    <location>
        <begin position="250"/>
        <end position="530"/>
    </location>
</feature>
<dbReference type="EMBL" id="JACATZ010000001">
    <property type="protein sequence ID" value="NWJ46578.1"/>
    <property type="molecule type" value="Genomic_DNA"/>
</dbReference>
<comment type="function">
    <text evidence="14 19">Bifunctional enzyme that catalyzes the epimerization of the S- and R-forms of NAD(P)HX and the dehydration of the S-form of NAD(P)HX at the expense of ADP, which is converted to AMP. This allows the repair of both epimers of NAD(P)HX, a damaged form of NAD(P)H that is a result of enzymatic or heat-dependent hydration.</text>
</comment>
<evidence type="ECO:0000256" key="3">
    <source>
        <dbReference type="ARBA" id="ARBA00006001"/>
    </source>
</evidence>
<dbReference type="EC" id="4.2.1.136" evidence="19"/>
<feature type="binding site" evidence="17">
    <location>
        <position position="465"/>
    </location>
    <ligand>
        <name>AMP</name>
        <dbReference type="ChEBI" id="CHEBI:456215"/>
    </ligand>
</feature>
<evidence type="ECO:0000256" key="8">
    <source>
        <dbReference type="ARBA" id="ARBA00022857"/>
    </source>
</evidence>
<comment type="cofactor">
    <cofactor evidence="18 19">
        <name>K(+)</name>
        <dbReference type="ChEBI" id="CHEBI:29103"/>
    </cofactor>
    <text evidence="18 19">Binds 1 potassium ion per subunit.</text>
</comment>
<sequence>MKLVTSAQMKEIELRATQLAVPESELMLNAGSSVTEAIYRAELIDRDGDDYYQENTMVLILAGAGNNGGDAMVVSNLLKQELPDLQVRIYFYNRPRPKNGFNNKLTYTEAENQTGQFINDENDWADFCADLEQTHLVVDGLLGAGLSREVTGKLANIIRQINEVKEARSFDPYPLSVVAIDVPSGINSDTGQAMGIALKADLTVTLGMPKVGLISYEALEYTGVVTLGDIGLPPKLVDDFESSDLPTFVLADNIKRWLPPRPASGHKGTFGRLMVISGSDEFLGAPYLSTVASMRAGAGLVTLAATRNVIAVMAARSSENTYLELTEATLSSFAEKLADYRAALIGPGLGENSNLLAQLLAIDSIKKLPLVIDADGLNYLARTSEWWVNLSKGNILTPHPAELARLTESTIGEIEANRLESAQKAAQKFGQVIVLKGAYTVIAAPDGRIAVNPAANSALATAGSGDVLAGICGGLLVQAARFADFDTFKIACCGVYLHAMAGELAKREKGDMGVLAGDLLPLIPLAVEAIKQGESLE</sequence>
<reference evidence="23" key="2">
    <citation type="journal article" date="2024" name="Nature">
        <title>Anoxygenic phototroph of the Chloroflexota uses a type I reaction centre.</title>
        <authorList>
            <person name="Tsuji J.M."/>
            <person name="Shaw N.A."/>
            <person name="Nagashima S."/>
            <person name="Venkiteswaran J.J."/>
            <person name="Schiff S.L."/>
            <person name="Watanabe T."/>
            <person name="Fukui M."/>
            <person name="Hanada S."/>
            <person name="Tank M."/>
            <person name="Neufeld J.D."/>
        </authorList>
    </citation>
    <scope>NUCLEOTIDE SEQUENCE</scope>
    <source>
        <strain evidence="23">L227-S17</strain>
    </source>
</reference>
<feature type="domain" description="YjeF N-terminal" evidence="21">
    <location>
        <begin position="9"/>
        <end position="238"/>
    </location>
</feature>
<protein>
    <recommendedName>
        <fullName evidence="19">Bifunctional NAD(P)H-hydrate repair enzyme</fullName>
    </recommendedName>
    <alternativeName>
        <fullName evidence="19">Nicotinamide nucleotide repair protein</fullName>
    </alternativeName>
    <domain>
        <recommendedName>
            <fullName evidence="19">ADP-dependent (S)-NAD(P)H-hydrate dehydratase</fullName>
            <ecNumber evidence="19">4.2.1.136</ecNumber>
        </recommendedName>
        <alternativeName>
            <fullName evidence="19">ADP-dependent NAD(P)HX dehydratase</fullName>
        </alternativeName>
    </domain>
    <domain>
        <recommendedName>
            <fullName evidence="19">NAD(P)H-hydrate epimerase</fullName>
            <ecNumber evidence="19">5.1.99.6</ecNumber>
        </recommendedName>
    </domain>
</protein>
<evidence type="ECO:0000256" key="11">
    <source>
        <dbReference type="ARBA" id="ARBA00023235"/>
    </source>
</evidence>
<dbReference type="Proteomes" id="UP001431572">
    <property type="component" value="Chromosome 1"/>
</dbReference>
<dbReference type="PIRSF" id="PIRSF017184">
    <property type="entry name" value="Nnr"/>
    <property type="match status" value="1"/>
</dbReference>
<feature type="binding site" evidence="18">
    <location>
        <position position="139"/>
    </location>
    <ligand>
        <name>K(+)</name>
        <dbReference type="ChEBI" id="CHEBI:29103"/>
    </ligand>
</feature>
<gene>
    <name evidence="17" type="primary">nnrD</name>
    <name evidence="18" type="synonym">nnrE</name>
    <name evidence="22" type="ORF">HXX08_11920</name>
    <name evidence="23" type="ORF">OZ401_001728</name>
</gene>
<evidence type="ECO:0000256" key="18">
    <source>
        <dbReference type="HAMAP-Rule" id="MF_01966"/>
    </source>
</evidence>
<evidence type="ECO:0000259" key="21">
    <source>
        <dbReference type="PROSITE" id="PS51385"/>
    </source>
</evidence>
<comment type="function">
    <text evidence="18">Catalyzes the epimerization of the S- and R-forms of NAD(P)HX, a damaged form of NAD(P)H that is a result of enzymatic or heat-dependent hydration. This is a prerequisite for the S-specific NAD(P)H-hydrate dehydratase to allow the repair of both epimers of NAD(P)HX.</text>
</comment>
<dbReference type="InterPro" id="IPR030677">
    <property type="entry name" value="Nnr"/>
</dbReference>
<comment type="catalytic activity">
    <reaction evidence="15 17 19">
        <text>(6S)-NADHX + ADP = AMP + phosphate + NADH + H(+)</text>
        <dbReference type="Rhea" id="RHEA:32223"/>
        <dbReference type="ChEBI" id="CHEBI:15378"/>
        <dbReference type="ChEBI" id="CHEBI:43474"/>
        <dbReference type="ChEBI" id="CHEBI:57945"/>
        <dbReference type="ChEBI" id="CHEBI:64074"/>
        <dbReference type="ChEBI" id="CHEBI:456215"/>
        <dbReference type="ChEBI" id="CHEBI:456216"/>
        <dbReference type="EC" id="4.2.1.136"/>
    </reaction>
</comment>
<evidence type="ECO:0000256" key="14">
    <source>
        <dbReference type="ARBA" id="ARBA00025153"/>
    </source>
</evidence>
<evidence type="ECO:0000313" key="22">
    <source>
        <dbReference type="EMBL" id="NWJ46578.1"/>
    </source>
</evidence>
<evidence type="ECO:0000256" key="10">
    <source>
        <dbReference type="ARBA" id="ARBA00023027"/>
    </source>
</evidence>
<comment type="similarity">
    <text evidence="3 19">In the N-terminal section; belongs to the NnrE/AIBP family.</text>
</comment>
<comment type="similarity">
    <text evidence="4 19">In the C-terminal section; belongs to the NnrD/CARKD family.</text>
</comment>
<dbReference type="SUPFAM" id="SSF53613">
    <property type="entry name" value="Ribokinase-like"/>
    <property type="match status" value="1"/>
</dbReference>
<keyword evidence="12 17" id="KW-0456">Lyase</keyword>
<comment type="catalytic activity">
    <reaction evidence="1 18 19">
        <text>(6R)-NADHX = (6S)-NADHX</text>
        <dbReference type="Rhea" id="RHEA:32215"/>
        <dbReference type="ChEBI" id="CHEBI:64074"/>
        <dbReference type="ChEBI" id="CHEBI:64075"/>
        <dbReference type="EC" id="5.1.99.6"/>
    </reaction>
</comment>
<comment type="similarity">
    <text evidence="18">Belongs to the NnrE/AIBP family.</text>
</comment>
<evidence type="ECO:0000256" key="19">
    <source>
        <dbReference type="PIRNR" id="PIRNR017184"/>
    </source>
</evidence>
<keyword evidence="8 17" id="KW-0521">NADP</keyword>
<dbReference type="EC" id="5.1.99.6" evidence="19"/>
<dbReference type="SUPFAM" id="SSF64153">
    <property type="entry name" value="YjeF N-terminal domain-like"/>
    <property type="match status" value="1"/>
</dbReference>
<evidence type="ECO:0000256" key="6">
    <source>
        <dbReference type="ARBA" id="ARBA00022741"/>
    </source>
</evidence>
<keyword evidence="6 17" id="KW-0547">Nucleotide-binding</keyword>
<evidence type="ECO:0000256" key="12">
    <source>
        <dbReference type="ARBA" id="ARBA00023239"/>
    </source>
</evidence>
<comment type="subunit">
    <text evidence="17">Homotetramer.</text>
</comment>
<evidence type="ECO:0000256" key="16">
    <source>
        <dbReference type="ARBA" id="ARBA00049209"/>
    </source>
</evidence>
<dbReference type="NCBIfam" id="TIGR00196">
    <property type="entry name" value="yjeF_cterm"/>
    <property type="match status" value="1"/>
</dbReference>
<evidence type="ECO:0000256" key="17">
    <source>
        <dbReference type="HAMAP-Rule" id="MF_01965"/>
    </source>
</evidence>
<feature type="binding site" evidence="17">
    <location>
        <position position="399"/>
    </location>
    <ligand>
        <name>(6S)-NADPHX</name>
        <dbReference type="ChEBI" id="CHEBI:64076"/>
    </ligand>
</feature>
<accession>A0A8T7LX66</accession>
<dbReference type="GO" id="GO:0005524">
    <property type="term" value="F:ATP binding"/>
    <property type="evidence" value="ECO:0007669"/>
    <property type="project" value="UniProtKB-UniRule"/>
</dbReference>
<dbReference type="GO" id="GO:0052856">
    <property type="term" value="F:NAD(P)HX epimerase activity"/>
    <property type="evidence" value="ECO:0007669"/>
    <property type="project" value="UniProtKB-UniRule"/>
</dbReference>
<evidence type="ECO:0000256" key="15">
    <source>
        <dbReference type="ARBA" id="ARBA00048238"/>
    </source>
</evidence>
<keyword evidence="9 18" id="KW-0630">Potassium</keyword>
<evidence type="ECO:0000256" key="13">
    <source>
        <dbReference type="ARBA" id="ARBA00023268"/>
    </source>
</evidence>
<keyword evidence="13" id="KW-0511">Multifunctional enzyme</keyword>
<dbReference type="NCBIfam" id="TIGR00197">
    <property type="entry name" value="yjeF_nterm"/>
    <property type="match status" value="1"/>
</dbReference>
<evidence type="ECO:0000313" key="23">
    <source>
        <dbReference type="EMBL" id="WJW65948.1"/>
    </source>
</evidence>
<proteinExistence type="inferred from homology"/>
<feature type="binding site" evidence="18">
    <location>
        <begin position="143"/>
        <end position="149"/>
    </location>
    <ligand>
        <name>(6S)-NADPHX</name>
        <dbReference type="ChEBI" id="CHEBI:64076"/>
    </ligand>
</feature>
<comment type="function">
    <text evidence="17">Catalyzes the dehydration of the S-form of NAD(P)HX at the expense of ADP, which is converted to AMP. Together with NAD(P)HX epimerase, which catalyzes the epimerization of the S- and R-forms, the enzyme allows the repair of both epimers of NAD(P)HX, a damaged form of NAD(P)H that is a result of enzymatic or heat-dependent hydration.</text>
</comment>
<feature type="binding site" evidence="17">
    <location>
        <begin position="436"/>
        <end position="440"/>
    </location>
    <ligand>
        <name>AMP</name>
        <dbReference type="ChEBI" id="CHEBI:456215"/>
    </ligand>
</feature>
<comment type="catalytic activity">
    <reaction evidence="16 17 19">
        <text>(6S)-NADPHX + ADP = AMP + phosphate + NADPH + H(+)</text>
        <dbReference type="Rhea" id="RHEA:32235"/>
        <dbReference type="ChEBI" id="CHEBI:15378"/>
        <dbReference type="ChEBI" id="CHEBI:43474"/>
        <dbReference type="ChEBI" id="CHEBI:57783"/>
        <dbReference type="ChEBI" id="CHEBI:64076"/>
        <dbReference type="ChEBI" id="CHEBI:456215"/>
        <dbReference type="ChEBI" id="CHEBI:456216"/>
        <dbReference type="EC" id="4.2.1.136"/>
    </reaction>
</comment>
<name>A0A8T7LX66_9CHLR</name>
<evidence type="ECO:0000259" key="20">
    <source>
        <dbReference type="PROSITE" id="PS51383"/>
    </source>
</evidence>
<dbReference type="PROSITE" id="PS51383">
    <property type="entry name" value="YJEF_C_3"/>
    <property type="match status" value="1"/>
</dbReference>
<comment type="similarity">
    <text evidence="17">Belongs to the NnrD/CARKD family.</text>
</comment>
<evidence type="ECO:0000256" key="2">
    <source>
        <dbReference type="ARBA" id="ARBA00000909"/>
    </source>
</evidence>
<dbReference type="EMBL" id="CP128399">
    <property type="protein sequence ID" value="WJW65948.1"/>
    <property type="molecule type" value="Genomic_DNA"/>
</dbReference>
<dbReference type="InterPro" id="IPR004443">
    <property type="entry name" value="YjeF_N_dom"/>
</dbReference>
<dbReference type="Gene3D" id="3.40.1190.20">
    <property type="match status" value="1"/>
</dbReference>
<dbReference type="HAMAP" id="MF_01966">
    <property type="entry name" value="NADHX_epimerase"/>
    <property type="match status" value="1"/>
</dbReference>
<feature type="binding site" evidence="17">
    <location>
        <position position="466"/>
    </location>
    <ligand>
        <name>(6S)-NADPHX</name>
        <dbReference type="ChEBI" id="CHEBI:64076"/>
    </ligand>
</feature>
<dbReference type="RefSeq" id="WP_341467835.1">
    <property type="nucleotide sequence ID" value="NZ_CP128399.1"/>
</dbReference>
<evidence type="ECO:0000256" key="1">
    <source>
        <dbReference type="ARBA" id="ARBA00000013"/>
    </source>
</evidence>
<dbReference type="GO" id="GO:0110051">
    <property type="term" value="P:metabolite repair"/>
    <property type="evidence" value="ECO:0007669"/>
    <property type="project" value="TreeGrafter"/>
</dbReference>
<evidence type="ECO:0000313" key="25">
    <source>
        <dbReference type="Proteomes" id="UP001431572"/>
    </source>
</evidence>
<dbReference type="CDD" id="cd01171">
    <property type="entry name" value="YXKO-related"/>
    <property type="match status" value="1"/>
</dbReference>
<dbReference type="InterPro" id="IPR036652">
    <property type="entry name" value="YjeF_N_dom_sf"/>
</dbReference>
<feature type="binding site" evidence="18">
    <location>
        <position position="67"/>
    </location>
    <ligand>
        <name>K(+)</name>
        <dbReference type="ChEBI" id="CHEBI:29103"/>
    </ligand>
</feature>
<reference evidence="22 24" key="1">
    <citation type="submission" date="2020-06" db="EMBL/GenBank/DDBJ databases">
        <title>Anoxygenic phototrophic Chloroflexota member uses a Type I reaction center.</title>
        <authorList>
            <person name="Tsuji J.M."/>
            <person name="Shaw N.A."/>
            <person name="Nagashima S."/>
            <person name="Venkiteswaran J."/>
            <person name="Schiff S.L."/>
            <person name="Hanada S."/>
            <person name="Tank M."/>
            <person name="Neufeld J.D."/>
        </authorList>
    </citation>
    <scope>NUCLEOTIDE SEQUENCE [LARGE SCALE GENOMIC DNA]</scope>
    <source>
        <strain evidence="22">L227-S17</strain>
    </source>
</reference>
<keyword evidence="7 17" id="KW-0067">ATP-binding</keyword>
<dbReference type="PROSITE" id="PS51385">
    <property type="entry name" value="YJEF_N"/>
    <property type="match status" value="1"/>
</dbReference>